<protein>
    <recommendedName>
        <fullName evidence="1">Methyltransferase type 11 domain-containing protein</fullName>
    </recommendedName>
</protein>
<evidence type="ECO:0000313" key="3">
    <source>
        <dbReference type="Proteomes" id="UP000886520"/>
    </source>
</evidence>
<dbReference type="OrthoDB" id="10017101at2759"/>
<gene>
    <name evidence="2" type="ORF">GOP47_0018994</name>
</gene>
<keyword evidence="3" id="KW-1185">Reference proteome</keyword>
<dbReference type="PANTHER" id="PTHR43591">
    <property type="entry name" value="METHYLTRANSFERASE"/>
    <property type="match status" value="1"/>
</dbReference>
<dbReference type="AlphaFoldDB" id="A0A9D4ZA70"/>
<dbReference type="SUPFAM" id="SSF53335">
    <property type="entry name" value="S-adenosyl-L-methionine-dependent methyltransferases"/>
    <property type="match status" value="1"/>
</dbReference>
<proteinExistence type="predicted"/>
<dbReference type="EMBL" id="JABFUD020000018">
    <property type="protein sequence ID" value="KAI5066370.1"/>
    <property type="molecule type" value="Genomic_DNA"/>
</dbReference>
<dbReference type="CDD" id="cd02440">
    <property type="entry name" value="AdoMet_MTases"/>
    <property type="match status" value="1"/>
</dbReference>
<dbReference type="InterPro" id="IPR029063">
    <property type="entry name" value="SAM-dependent_MTases_sf"/>
</dbReference>
<dbReference type="InterPro" id="IPR013216">
    <property type="entry name" value="Methyltransf_11"/>
</dbReference>
<feature type="domain" description="Methyltransferase type 11" evidence="1">
    <location>
        <begin position="120"/>
        <end position="220"/>
    </location>
</feature>
<dbReference type="Gene3D" id="3.40.50.150">
    <property type="entry name" value="Vaccinia Virus protein VP39"/>
    <property type="match status" value="1"/>
</dbReference>
<dbReference type="GO" id="GO:0008757">
    <property type="term" value="F:S-adenosylmethionine-dependent methyltransferase activity"/>
    <property type="evidence" value="ECO:0007669"/>
    <property type="project" value="InterPro"/>
</dbReference>
<reference evidence="2" key="1">
    <citation type="submission" date="2021-01" db="EMBL/GenBank/DDBJ databases">
        <title>Adiantum capillus-veneris genome.</title>
        <authorList>
            <person name="Fang Y."/>
            <person name="Liao Q."/>
        </authorList>
    </citation>
    <scope>NUCLEOTIDE SEQUENCE</scope>
    <source>
        <strain evidence="2">H3</strain>
        <tissue evidence="2">Leaf</tissue>
    </source>
</reference>
<sequence length="280" mass="30497">MDVKKVEEGDGKGLALLACPICFKPLQPDGQKSTKKFQCDTCNKVYASNGTYLDLTITAGLKDYEEVMQPSTEMFRNPAISFIYERGYRQAFGIFGYPGADEELKLANKYLEPAGGGVLVDLSCASGLFTRGLLKSGLYTSVIGLDFSENMLEQFQAFVQEDPSLNNTDLILVRADVGRLPFATGTIDAVHAGAALHCWPSPSNGVAEVSRILKPGGVFVASTNALDIIEPVKQVFRRAYGATGFWTERELKELCGSCGLVNWSSIRNSNFIMFSAQKPS</sequence>
<name>A0A9D4ZA70_ADICA</name>
<comment type="caution">
    <text evidence="2">The sequence shown here is derived from an EMBL/GenBank/DDBJ whole genome shotgun (WGS) entry which is preliminary data.</text>
</comment>
<accession>A0A9D4ZA70</accession>
<evidence type="ECO:0000313" key="2">
    <source>
        <dbReference type="EMBL" id="KAI5066370.1"/>
    </source>
</evidence>
<evidence type="ECO:0000259" key="1">
    <source>
        <dbReference type="Pfam" id="PF08241"/>
    </source>
</evidence>
<dbReference type="PANTHER" id="PTHR43591:SF99">
    <property type="entry name" value="OS06G0646000 PROTEIN"/>
    <property type="match status" value="1"/>
</dbReference>
<dbReference type="Proteomes" id="UP000886520">
    <property type="component" value="Chromosome 18"/>
</dbReference>
<organism evidence="2 3">
    <name type="scientific">Adiantum capillus-veneris</name>
    <name type="common">Maidenhair fern</name>
    <dbReference type="NCBI Taxonomy" id="13818"/>
    <lineage>
        <taxon>Eukaryota</taxon>
        <taxon>Viridiplantae</taxon>
        <taxon>Streptophyta</taxon>
        <taxon>Embryophyta</taxon>
        <taxon>Tracheophyta</taxon>
        <taxon>Polypodiopsida</taxon>
        <taxon>Polypodiidae</taxon>
        <taxon>Polypodiales</taxon>
        <taxon>Pteridineae</taxon>
        <taxon>Pteridaceae</taxon>
        <taxon>Vittarioideae</taxon>
        <taxon>Adiantum</taxon>
    </lineage>
</organism>
<dbReference type="Pfam" id="PF08241">
    <property type="entry name" value="Methyltransf_11"/>
    <property type="match status" value="1"/>
</dbReference>